<feature type="binding site" evidence="18">
    <location>
        <position position="25"/>
    </location>
    <ligand>
        <name>a divalent metal cation</name>
        <dbReference type="ChEBI" id="CHEBI:60240"/>
    </ligand>
</feature>
<keyword evidence="6 19" id="KW-0812">Transmembrane</keyword>
<keyword evidence="4" id="KW-0444">Lipid biosynthesis</keyword>
<evidence type="ECO:0000256" key="13">
    <source>
        <dbReference type="ARBA" id="ARBA00023209"/>
    </source>
</evidence>
<comment type="cofactor">
    <cofactor evidence="18">
        <name>Mg(2+)</name>
        <dbReference type="ChEBI" id="CHEBI:18420"/>
    </cofactor>
    <text evidence="18">Mn(2+), Zn(2+), Cd(2+) and Co(2+) support activity to lesser extents.</text>
</comment>
<accession>A0A2V3VX58</accession>
<comment type="caution">
    <text evidence="20">The sequence shown here is derived from an EMBL/GenBank/DDBJ whole genome shotgun (WGS) entry which is preliminary data.</text>
</comment>
<dbReference type="GO" id="GO:0016301">
    <property type="term" value="F:kinase activity"/>
    <property type="evidence" value="ECO:0007669"/>
    <property type="project" value="UniProtKB-KW"/>
</dbReference>
<feature type="transmembrane region" description="Helical" evidence="19">
    <location>
        <begin position="30"/>
        <end position="47"/>
    </location>
</feature>
<feature type="binding site" evidence="17">
    <location>
        <begin position="91"/>
        <end position="92"/>
    </location>
    <ligand>
        <name>ATP</name>
        <dbReference type="ChEBI" id="CHEBI:30616"/>
    </ligand>
</feature>
<keyword evidence="7 17" id="KW-0547">Nucleotide-binding</keyword>
<evidence type="ECO:0000256" key="11">
    <source>
        <dbReference type="ARBA" id="ARBA00023098"/>
    </source>
</evidence>
<evidence type="ECO:0000256" key="1">
    <source>
        <dbReference type="ARBA" id="ARBA00004651"/>
    </source>
</evidence>
<comment type="subcellular location">
    <subcellularLocation>
        <location evidence="1">Cell membrane</location>
        <topology evidence="1">Multi-pass membrane protein</topology>
    </subcellularLocation>
</comment>
<evidence type="ECO:0000256" key="4">
    <source>
        <dbReference type="ARBA" id="ARBA00022516"/>
    </source>
</evidence>
<keyword evidence="18" id="KW-0479">Metal-binding</keyword>
<dbReference type="EMBL" id="QJJQ01000007">
    <property type="protein sequence ID" value="PXW86522.1"/>
    <property type="molecule type" value="Genomic_DNA"/>
</dbReference>
<dbReference type="Pfam" id="PF01219">
    <property type="entry name" value="DAGK_prokar"/>
    <property type="match status" value="1"/>
</dbReference>
<sequence>MKDKKKKGIGLTYAFNGLKEAFKRERNFRIHLYVTIVVIFFCLYFQLTAMEWVIILMMIHIVLIAELVNSLMERMIDYMKPEYHPQAKIIKDISAAVVLIAAITSIIIGTIIFFPKVFL</sequence>
<evidence type="ECO:0000256" key="7">
    <source>
        <dbReference type="ARBA" id="ARBA00022741"/>
    </source>
</evidence>
<dbReference type="AlphaFoldDB" id="A0A2V3VX58"/>
<gene>
    <name evidence="20" type="ORF">DFR56_10741</name>
</gene>
<evidence type="ECO:0000313" key="20">
    <source>
        <dbReference type="EMBL" id="PXW86522.1"/>
    </source>
</evidence>
<feature type="binding site" evidence="17">
    <location>
        <position position="25"/>
    </location>
    <ligand>
        <name>ATP</name>
        <dbReference type="ChEBI" id="CHEBI:30616"/>
    </ligand>
</feature>
<comment type="similarity">
    <text evidence="2">Belongs to the bacterial diacylglycerol kinase family.</text>
</comment>
<dbReference type="PANTHER" id="PTHR34299:SF1">
    <property type="entry name" value="DIACYLGLYCEROL KINASE"/>
    <property type="match status" value="1"/>
</dbReference>
<feature type="binding site" evidence="17">
    <location>
        <position position="13"/>
    </location>
    <ligand>
        <name>ATP</name>
        <dbReference type="ChEBI" id="CHEBI:30616"/>
    </ligand>
</feature>
<organism evidence="20 21">
    <name type="scientific">Pseudogracilibacillus auburnensis</name>
    <dbReference type="NCBI Taxonomy" id="1494959"/>
    <lineage>
        <taxon>Bacteria</taxon>
        <taxon>Bacillati</taxon>
        <taxon>Bacillota</taxon>
        <taxon>Bacilli</taxon>
        <taxon>Bacillales</taxon>
        <taxon>Bacillaceae</taxon>
        <taxon>Pseudogracilibacillus</taxon>
    </lineage>
</organism>
<reference evidence="20 21" key="1">
    <citation type="submission" date="2018-05" db="EMBL/GenBank/DDBJ databases">
        <title>Genomic Encyclopedia of Type Strains, Phase IV (KMG-IV): sequencing the most valuable type-strain genomes for metagenomic binning, comparative biology and taxonomic classification.</title>
        <authorList>
            <person name="Goeker M."/>
        </authorList>
    </citation>
    <scope>NUCLEOTIDE SEQUENCE [LARGE SCALE GENOMIC DNA]</scope>
    <source>
        <strain evidence="20 21">DSM 28556</strain>
    </source>
</reference>
<keyword evidence="8 20" id="KW-0418">Kinase</keyword>
<keyword evidence="18" id="KW-0460">Magnesium</keyword>
<feature type="transmembrane region" description="Helical" evidence="19">
    <location>
        <begin position="93"/>
        <end position="114"/>
    </location>
</feature>
<evidence type="ECO:0000256" key="19">
    <source>
        <dbReference type="SAM" id="Phobius"/>
    </source>
</evidence>
<feature type="binding site" evidence="17">
    <location>
        <begin position="82"/>
        <end position="84"/>
    </location>
    <ligand>
        <name>ATP</name>
        <dbReference type="ChEBI" id="CHEBI:30616"/>
    </ligand>
</feature>
<keyword evidence="10 19" id="KW-1133">Transmembrane helix</keyword>
<feature type="active site" description="Proton acceptor" evidence="15">
    <location>
        <position position="66"/>
    </location>
</feature>
<evidence type="ECO:0000256" key="14">
    <source>
        <dbReference type="ARBA" id="ARBA00023264"/>
    </source>
</evidence>
<keyword evidence="14" id="KW-1208">Phospholipid metabolism</keyword>
<dbReference type="InterPro" id="IPR033717">
    <property type="entry name" value="UDPK"/>
</dbReference>
<dbReference type="CDD" id="cd14265">
    <property type="entry name" value="UDPK_IM_like"/>
    <property type="match status" value="1"/>
</dbReference>
<evidence type="ECO:0000256" key="15">
    <source>
        <dbReference type="PIRSR" id="PIRSR600829-1"/>
    </source>
</evidence>
<feature type="binding site" evidence="16">
    <location>
        <position position="66"/>
    </location>
    <ligand>
        <name>substrate</name>
    </ligand>
</feature>
<keyword evidence="11" id="KW-0443">Lipid metabolism</keyword>
<keyword evidence="9 17" id="KW-0067">ATP-binding</keyword>
<dbReference type="RefSeq" id="WP_242694703.1">
    <property type="nucleotide sequence ID" value="NZ_JADIJL010000012.1"/>
</dbReference>
<dbReference type="InterPro" id="IPR000829">
    <property type="entry name" value="DAGK"/>
</dbReference>
<dbReference type="PANTHER" id="PTHR34299">
    <property type="entry name" value="DIACYLGLYCEROL KINASE"/>
    <property type="match status" value="1"/>
</dbReference>
<name>A0A2V3VX58_9BACI</name>
<evidence type="ECO:0000256" key="2">
    <source>
        <dbReference type="ARBA" id="ARBA00005967"/>
    </source>
</evidence>
<feature type="binding site" evidence="18">
    <location>
        <position position="73"/>
    </location>
    <ligand>
        <name>a divalent metal cation</name>
        <dbReference type="ChEBI" id="CHEBI:60240"/>
    </ligand>
</feature>
<evidence type="ECO:0000256" key="12">
    <source>
        <dbReference type="ARBA" id="ARBA00023136"/>
    </source>
</evidence>
<evidence type="ECO:0000256" key="17">
    <source>
        <dbReference type="PIRSR" id="PIRSR600829-3"/>
    </source>
</evidence>
<dbReference type="GO" id="GO:0005524">
    <property type="term" value="F:ATP binding"/>
    <property type="evidence" value="ECO:0007669"/>
    <property type="project" value="UniProtKB-KW"/>
</dbReference>
<keyword evidence="13" id="KW-0594">Phospholipid biosynthesis</keyword>
<evidence type="ECO:0000313" key="21">
    <source>
        <dbReference type="Proteomes" id="UP000247978"/>
    </source>
</evidence>
<dbReference type="InterPro" id="IPR036945">
    <property type="entry name" value="DAGK_sf"/>
</dbReference>
<feature type="transmembrane region" description="Helical" evidence="19">
    <location>
        <begin position="53"/>
        <end position="72"/>
    </location>
</feature>
<dbReference type="GO" id="GO:0046872">
    <property type="term" value="F:metal ion binding"/>
    <property type="evidence" value="ECO:0007669"/>
    <property type="project" value="UniProtKB-KW"/>
</dbReference>
<evidence type="ECO:0000256" key="8">
    <source>
        <dbReference type="ARBA" id="ARBA00022777"/>
    </source>
</evidence>
<evidence type="ECO:0000256" key="5">
    <source>
        <dbReference type="ARBA" id="ARBA00022679"/>
    </source>
</evidence>
<evidence type="ECO:0000256" key="16">
    <source>
        <dbReference type="PIRSR" id="PIRSR600829-2"/>
    </source>
</evidence>
<keyword evidence="12 19" id="KW-0472">Membrane</keyword>
<proteinExistence type="inferred from homology"/>
<protein>
    <submittedName>
        <fullName evidence="20">Undecaprenol kinase/diacylglycerol kinase (ATP)</fullName>
    </submittedName>
</protein>
<evidence type="ECO:0000256" key="6">
    <source>
        <dbReference type="ARBA" id="ARBA00022692"/>
    </source>
</evidence>
<dbReference type="Gene3D" id="1.10.287.3610">
    <property type="match status" value="1"/>
</dbReference>
<evidence type="ECO:0000256" key="10">
    <source>
        <dbReference type="ARBA" id="ARBA00022989"/>
    </source>
</evidence>
<keyword evidence="21" id="KW-1185">Reference proteome</keyword>
<feature type="binding site" evidence="17">
    <location>
        <position position="73"/>
    </location>
    <ligand>
        <name>ATP</name>
        <dbReference type="ChEBI" id="CHEBI:30616"/>
    </ligand>
</feature>
<dbReference type="GO" id="GO:0008654">
    <property type="term" value="P:phospholipid biosynthetic process"/>
    <property type="evidence" value="ECO:0007669"/>
    <property type="project" value="UniProtKB-KW"/>
</dbReference>
<dbReference type="GO" id="GO:0005886">
    <property type="term" value="C:plasma membrane"/>
    <property type="evidence" value="ECO:0007669"/>
    <property type="project" value="UniProtKB-SubCell"/>
</dbReference>
<evidence type="ECO:0000256" key="3">
    <source>
        <dbReference type="ARBA" id="ARBA00022475"/>
    </source>
</evidence>
<evidence type="ECO:0000256" key="18">
    <source>
        <dbReference type="PIRSR" id="PIRSR600829-4"/>
    </source>
</evidence>
<dbReference type="Proteomes" id="UP000247978">
    <property type="component" value="Unassembled WGS sequence"/>
</dbReference>
<keyword evidence="3" id="KW-1003">Cell membrane</keyword>
<keyword evidence="5" id="KW-0808">Transferase</keyword>
<evidence type="ECO:0000256" key="9">
    <source>
        <dbReference type="ARBA" id="ARBA00022840"/>
    </source>
</evidence>